<dbReference type="InterPro" id="IPR045392">
    <property type="entry name" value="DUF6519"/>
</dbReference>
<comment type="caution">
    <text evidence="2">The sequence shown here is derived from an EMBL/GenBank/DDBJ whole genome shotgun (WGS) entry which is preliminary data.</text>
</comment>
<dbReference type="AlphaFoldDB" id="A0A839F1I5"/>
<sequence length="557" mass="60002">MKGDFARVTFDRTRHYSQVLQQQGRVLLEADWNEQGALMLHALRALTVDLMGPCWAAGDGFRIDTSDPKNPNKTVPTPAWRLSHGRFYVDGIACENDRPCALAAQPYAPTPDHDPGSAKSGFEQLDAPYALWLDVWERHLSAVEEPALLDGALGGIDTASRAQVVWQVRAWTEERAKAWLLDLEAAIKARADAADPQSAEAAQLGKVGAEIDKLVKGGLHAAFGKLGGNPPTASDDSCARLRWCLDARARYACPQLRAQIKPAESDEDPCVIAADARYRGCENQLYRVEIHAGGAAGTATFKWSRENGSVLFPIVTQGTPGEAAADGSASMTIELAHLGRDERLGLRNDDWVELVDDDYTLGQRAWALLQVTAVDAVHRAVTVRVPKNVQPYLVSGSQHPFLRRWDQREDLGVAGAVDVVEGKAIDLECGIQVAFETGGFYATGDYWVIPARVAGNGSIDWPTDPAAPDPDLPGVARRASGLHHVAVLGGADAEGLWRECCCRHVPICLEHAVAFDPVVDAVASPAKPPTKTAPVKKAPVKKAPVKKAPSKSPHGHG</sequence>
<reference evidence="2 3" key="1">
    <citation type="submission" date="2020-07" db="EMBL/GenBank/DDBJ databases">
        <title>Genomic Encyclopedia of Type Strains, Phase IV (KMG-V): Genome sequencing to study the core and pangenomes of soil and plant-associated prokaryotes.</title>
        <authorList>
            <person name="Whitman W."/>
        </authorList>
    </citation>
    <scope>NUCLEOTIDE SEQUENCE [LARGE SCALE GENOMIC DNA]</scope>
    <source>
        <strain evidence="2 3">RH2WT43</strain>
    </source>
</reference>
<keyword evidence="3" id="KW-1185">Reference proteome</keyword>
<dbReference type="EMBL" id="JACGXL010000009">
    <property type="protein sequence ID" value="MBA8889965.1"/>
    <property type="molecule type" value="Genomic_DNA"/>
</dbReference>
<dbReference type="Pfam" id="PF20129">
    <property type="entry name" value="DUF6519"/>
    <property type="match status" value="1"/>
</dbReference>
<organism evidence="2 3">
    <name type="scientific">Dokdonella fugitiva</name>
    <dbReference type="NCBI Taxonomy" id="328517"/>
    <lineage>
        <taxon>Bacteria</taxon>
        <taxon>Pseudomonadati</taxon>
        <taxon>Pseudomonadota</taxon>
        <taxon>Gammaproteobacteria</taxon>
        <taxon>Lysobacterales</taxon>
        <taxon>Rhodanobacteraceae</taxon>
        <taxon>Dokdonella</taxon>
    </lineage>
</organism>
<feature type="region of interest" description="Disordered" evidence="1">
    <location>
        <begin position="524"/>
        <end position="557"/>
    </location>
</feature>
<dbReference type="RefSeq" id="WP_182532999.1">
    <property type="nucleotide sequence ID" value="NZ_JACGXL010000009.1"/>
</dbReference>
<evidence type="ECO:0000256" key="1">
    <source>
        <dbReference type="SAM" id="MobiDB-lite"/>
    </source>
</evidence>
<feature type="compositionally biased region" description="Low complexity" evidence="1">
    <location>
        <begin position="524"/>
        <end position="537"/>
    </location>
</feature>
<feature type="compositionally biased region" description="Basic residues" evidence="1">
    <location>
        <begin position="538"/>
        <end position="557"/>
    </location>
</feature>
<evidence type="ECO:0000313" key="3">
    <source>
        <dbReference type="Proteomes" id="UP000550401"/>
    </source>
</evidence>
<gene>
    <name evidence="2" type="ORF">FHW12_004212</name>
</gene>
<proteinExistence type="predicted"/>
<evidence type="ECO:0000313" key="2">
    <source>
        <dbReference type="EMBL" id="MBA8889965.1"/>
    </source>
</evidence>
<accession>A0A839F1I5</accession>
<dbReference type="Proteomes" id="UP000550401">
    <property type="component" value="Unassembled WGS sequence"/>
</dbReference>
<name>A0A839F1I5_9GAMM</name>
<protein>
    <submittedName>
        <fullName evidence="2">Uncharacterized protein</fullName>
    </submittedName>
</protein>